<dbReference type="OrthoDB" id="9810734at2"/>
<comment type="similarity">
    <text evidence="1 3">Belongs to the short-chain dehydrogenases/reductases (SDR) family.</text>
</comment>
<dbReference type="InterPro" id="IPR002347">
    <property type="entry name" value="SDR_fam"/>
</dbReference>
<dbReference type="STRING" id="661367.LLO_3164"/>
<evidence type="ECO:0000256" key="1">
    <source>
        <dbReference type="ARBA" id="ARBA00006484"/>
    </source>
</evidence>
<dbReference type="PROSITE" id="PS00061">
    <property type="entry name" value="ADH_SHORT"/>
    <property type="match status" value="1"/>
</dbReference>
<sequence>MRNNKPYVLITGANGGIGQALVLEFLEHGYKIIATDIGNCSVIDSPEIHYLSMDLNQFAIDSDYADNFIKIVQQIVDDKELKALINNAAVQILGSCEEITREQWQKTLNINLSAPFFLSQALLPLLEKAKGSIVNISSIHAQLTKKEFVAYATSKGALSSLTRNMAVDLGAKVRVNAIEPAAIETEMLKLSFAKEPEKLDQLSDFHPSGNIGKPNKLAELVRNILEMSINDSFLQGSIIQFNGGISNCLSDPDRSTS</sequence>
<dbReference type="PRINTS" id="PR00080">
    <property type="entry name" value="SDRFAMILY"/>
</dbReference>
<organism evidence="4 5">
    <name type="scientific">Legionella longbeachae serogroup 1 (strain NSW150)</name>
    <dbReference type="NCBI Taxonomy" id="661367"/>
    <lineage>
        <taxon>Bacteria</taxon>
        <taxon>Pseudomonadati</taxon>
        <taxon>Pseudomonadota</taxon>
        <taxon>Gammaproteobacteria</taxon>
        <taxon>Legionellales</taxon>
        <taxon>Legionellaceae</taxon>
        <taxon>Legionella</taxon>
    </lineage>
</organism>
<dbReference type="Proteomes" id="UP000001060">
    <property type="component" value="Chromosome"/>
</dbReference>
<gene>
    <name evidence="4" type="ordered locus">LLO_3164</name>
</gene>
<dbReference type="CDD" id="cd05233">
    <property type="entry name" value="SDR_c"/>
    <property type="match status" value="1"/>
</dbReference>
<reference evidence="4 5" key="1">
    <citation type="journal article" date="2010" name="PLoS Genet.">
        <title>Analysis of the Legionella longbeachae genome and transcriptome uncovers unique strategies to cause Legionnaires' disease.</title>
        <authorList>
            <person name="Cazalet C."/>
            <person name="Gomez-Valero L."/>
            <person name="Rusniok C."/>
            <person name="Lomma M."/>
            <person name="Dervins-Ravault D."/>
            <person name="Newton H."/>
            <person name="Sansom F."/>
            <person name="Jarraud S."/>
            <person name="Zidane N."/>
            <person name="Ma L."/>
            <person name="Bouchier C."/>
            <person name="Etienne J."/>
            <person name="Hartland E."/>
            <person name="Buchrieser C."/>
        </authorList>
    </citation>
    <scope>NUCLEOTIDE SEQUENCE [LARGE SCALE GENOMIC DNA]</scope>
    <source>
        <strain evidence="4 5">NSW150</strain>
    </source>
</reference>
<dbReference type="PRINTS" id="PR00081">
    <property type="entry name" value="GDHRDH"/>
</dbReference>
<name>D3HMC8_LEGLN</name>
<dbReference type="KEGG" id="llo:LLO_3164"/>
<dbReference type="eggNOG" id="COG1028">
    <property type="taxonomic scope" value="Bacteria"/>
</dbReference>
<accession>D3HMC8</accession>
<dbReference type="AlphaFoldDB" id="D3HMC8"/>
<dbReference type="SUPFAM" id="SSF51735">
    <property type="entry name" value="NAD(P)-binding Rossmann-fold domains"/>
    <property type="match status" value="1"/>
</dbReference>
<dbReference type="RefSeq" id="WP_012979505.1">
    <property type="nucleotide sequence ID" value="NC_013861.1"/>
</dbReference>
<dbReference type="InterPro" id="IPR036291">
    <property type="entry name" value="NAD(P)-bd_dom_sf"/>
</dbReference>
<protein>
    <submittedName>
        <fullName evidence="4">Putative short-chain dehydrogenase/reductase</fullName>
    </submittedName>
</protein>
<dbReference type="GO" id="GO:0016491">
    <property type="term" value="F:oxidoreductase activity"/>
    <property type="evidence" value="ECO:0007669"/>
    <property type="project" value="UniProtKB-KW"/>
</dbReference>
<dbReference type="Gene3D" id="3.40.50.720">
    <property type="entry name" value="NAD(P)-binding Rossmann-like Domain"/>
    <property type="match status" value="1"/>
</dbReference>
<dbReference type="Pfam" id="PF00106">
    <property type="entry name" value="adh_short"/>
    <property type="match status" value="1"/>
</dbReference>
<evidence type="ECO:0000313" key="5">
    <source>
        <dbReference type="Proteomes" id="UP000001060"/>
    </source>
</evidence>
<dbReference type="HOGENOM" id="CLU_010194_1_3_6"/>
<dbReference type="InterPro" id="IPR020904">
    <property type="entry name" value="Sc_DH/Rdtase_CS"/>
</dbReference>
<keyword evidence="5" id="KW-1185">Reference proteome</keyword>
<dbReference type="PANTHER" id="PTHR43639:SF1">
    <property type="entry name" value="SHORT-CHAIN DEHYDROGENASE_REDUCTASE FAMILY PROTEIN"/>
    <property type="match status" value="1"/>
</dbReference>
<keyword evidence="2" id="KW-0560">Oxidoreductase</keyword>
<evidence type="ECO:0000256" key="3">
    <source>
        <dbReference type="RuleBase" id="RU000363"/>
    </source>
</evidence>
<evidence type="ECO:0000313" key="4">
    <source>
        <dbReference type="EMBL" id="CBJ13617.1"/>
    </source>
</evidence>
<dbReference type="PANTHER" id="PTHR43639">
    <property type="entry name" value="OXIDOREDUCTASE, SHORT-CHAIN DEHYDROGENASE/REDUCTASE FAMILY (AFU_ORTHOLOGUE AFUA_5G02870)"/>
    <property type="match status" value="1"/>
</dbReference>
<evidence type="ECO:0000256" key="2">
    <source>
        <dbReference type="ARBA" id="ARBA00023002"/>
    </source>
</evidence>
<proteinExistence type="inferred from homology"/>
<dbReference type="GeneID" id="40927348"/>
<dbReference type="EMBL" id="FN650140">
    <property type="protein sequence ID" value="CBJ13617.1"/>
    <property type="molecule type" value="Genomic_DNA"/>
</dbReference>